<organism evidence="1 2">
    <name type="scientific">Streptomyces liliifuscus</name>
    <dbReference type="NCBI Taxonomy" id="2797636"/>
    <lineage>
        <taxon>Bacteria</taxon>
        <taxon>Bacillati</taxon>
        <taxon>Actinomycetota</taxon>
        <taxon>Actinomycetes</taxon>
        <taxon>Kitasatosporales</taxon>
        <taxon>Streptomycetaceae</taxon>
        <taxon>Streptomyces</taxon>
    </lineage>
</organism>
<dbReference type="AlphaFoldDB" id="A0A7T7L1Z9"/>
<dbReference type="KEGG" id="slf:JEQ17_40035"/>
<proteinExistence type="predicted"/>
<sequence length="172" mass="18993">MSTADDYTAYIRSTIDSNGKAACLLQWGQITQLLTPETVLTTARDLMAAAAAAETDIALVDSFRATLKADMDTIGLMVMDIRKRRPSPKGKPALRIAAVAGHRTHKPYVHIARGSMKHELDPDEAREMALHWTEAAIAAQIDVRLRYALGEWDHLDAAAIERLFTLLQGVQR</sequence>
<reference evidence="1 2" key="1">
    <citation type="submission" date="2020-12" db="EMBL/GenBank/DDBJ databases">
        <title>A novel species.</title>
        <authorList>
            <person name="Li K."/>
        </authorList>
    </citation>
    <scope>NUCLEOTIDE SEQUENCE [LARGE SCALE GENOMIC DNA]</scope>
    <source>
        <strain evidence="1 2">ZYC-3</strain>
    </source>
</reference>
<protein>
    <submittedName>
        <fullName evidence="1">Uncharacterized protein</fullName>
    </submittedName>
</protein>
<dbReference type="RefSeq" id="WP_200399801.1">
    <property type="nucleotide sequence ID" value="NZ_CP066831.1"/>
</dbReference>
<gene>
    <name evidence="1" type="ORF">JEQ17_40035</name>
</gene>
<accession>A0A7T7L1Z9</accession>
<dbReference type="Proteomes" id="UP000595636">
    <property type="component" value="Chromosome"/>
</dbReference>
<keyword evidence="2" id="KW-1185">Reference proteome</keyword>
<dbReference type="EMBL" id="CP066831">
    <property type="protein sequence ID" value="QQM44990.1"/>
    <property type="molecule type" value="Genomic_DNA"/>
</dbReference>
<evidence type="ECO:0000313" key="1">
    <source>
        <dbReference type="EMBL" id="QQM44990.1"/>
    </source>
</evidence>
<evidence type="ECO:0000313" key="2">
    <source>
        <dbReference type="Proteomes" id="UP000595636"/>
    </source>
</evidence>
<name>A0A7T7L1Z9_9ACTN</name>